<comment type="similarity">
    <text evidence="1 2">Belongs to the small heat shock protein (HSP20) family.</text>
</comment>
<name>A0A2U1AVG3_9BACT</name>
<accession>A0A2U1AVG3</accession>
<keyword evidence="5" id="KW-1185">Reference proteome</keyword>
<dbReference type="InterPro" id="IPR002068">
    <property type="entry name" value="A-crystallin/Hsp20_dom"/>
</dbReference>
<dbReference type="PROSITE" id="PS01031">
    <property type="entry name" value="SHSP"/>
    <property type="match status" value="1"/>
</dbReference>
<reference evidence="4 5" key="1">
    <citation type="submission" date="2018-04" db="EMBL/GenBank/DDBJ databases">
        <title>Genomic Encyclopedia of Type Strains, Phase IV (KMG-IV): sequencing the most valuable type-strain genomes for metagenomic binning, comparative biology and taxonomic classification.</title>
        <authorList>
            <person name="Goeker M."/>
        </authorList>
    </citation>
    <scope>NUCLEOTIDE SEQUENCE [LARGE SCALE GENOMIC DNA]</scope>
    <source>
        <strain evidence="4 5">DSM 100231</strain>
    </source>
</reference>
<dbReference type="AlphaFoldDB" id="A0A2U1AVG3"/>
<dbReference type="OrthoDB" id="954426at2"/>
<protein>
    <submittedName>
        <fullName evidence="4">HSP20 family protein</fullName>
    </submittedName>
</protein>
<dbReference type="Proteomes" id="UP000245466">
    <property type="component" value="Unassembled WGS sequence"/>
</dbReference>
<feature type="domain" description="SHSP" evidence="3">
    <location>
        <begin position="22"/>
        <end position="128"/>
    </location>
</feature>
<dbReference type="CDD" id="cd06464">
    <property type="entry name" value="ACD_sHsps-like"/>
    <property type="match status" value="1"/>
</dbReference>
<evidence type="ECO:0000313" key="5">
    <source>
        <dbReference type="Proteomes" id="UP000245466"/>
    </source>
</evidence>
<gene>
    <name evidence="4" type="ORF">C8E01_10729</name>
</gene>
<comment type="caution">
    <text evidence="4">The sequence shown here is derived from an EMBL/GenBank/DDBJ whole genome shotgun (WGS) entry which is preliminary data.</text>
</comment>
<evidence type="ECO:0000313" key="4">
    <source>
        <dbReference type="EMBL" id="PVY40398.1"/>
    </source>
</evidence>
<evidence type="ECO:0000259" key="3">
    <source>
        <dbReference type="PROSITE" id="PS01031"/>
    </source>
</evidence>
<dbReference type="InterPro" id="IPR008978">
    <property type="entry name" value="HSP20-like_chaperone"/>
</dbReference>
<dbReference type="EMBL" id="QEKI01000007">
    <property type="protein sequence ID" value="PVY40398.1"/>
    <property type="molecule type" value="Genomic_DNA"/>
</dbReference>
<dbReference type="Pfam" id="PF00011">
    <property type="entry name" value="HSP20"/>
    <property type="match status" value="1"/>
</dbReference>
<proteinExistence type="inferred from homology"/>
<dbReference type="Gene3D" id="2.60.40.790">
    <property type="match status" value="1"/>
</dbReference>
<evidence type="ECO:0000256" key="2">
    <source>
        <dbReference type="RuleBase" id="RU003616"/>
    </source>
</evidence>
<dbReference type="SUPFAM" id="SSF49764">
    <property type="entry name" value="HSP20-like chaperones"/>
    <property type="match status" value="1"/>
</dbReference>
<evidence type="ECO:0000256" key="1">
    <source>
        <dbReference type="PROSITE-ProRule" id="PRU00285"/>
    </source>
</evidence>
<sequence>MKIIKDKEFLRSIVYQIDLLNTVGGGVSETYVDIRKKKRSSVISVWAAGVNPESFKVVLHQNQLTIFSVLQSQENPQMAVPLFNRIFMLPPQIDLSRIEAIYKNGELRIKLPYHDAALHPRLIDIKQL</sequence>
<organism evidence="4 5">
    <name type="scientific">Pontibacter virosus</name>
    <dbReference type="NCBI Taxonomy" id="1765052"/>
    <lineage>
        <taxon>Bacteria</taxon>
        <taxon>Pseudomonadati</taxon>
        <taxon>Bacteroidota</taxon>
        <taxon>Cytophagia</taxon>
        <taxon>Cytophagales</taxon>
        <taxon>Hymenobacteraceae</taxon>
        <taxon>Pontibacter</taxon>
    </lineage>
</organism>